<feature type="transmembrane region" description="Helical" evidence="6">
    <location>
        <begin position="440"/>
        <end position="457"/>
    </location>
</feature>
<sequence>MEAVDAVVAHQGLITLLPTVLVLVLAVTLRRPIEALLLGAIVGIIILNGSDFVTVTAATTMRVLQDDDLVWVILVCGAMGSLIGLFIRTGSLASFTELLAKRAQSKSSTLLATWFLGIALFVDDYLNSITLGAAMRKLADKYKISREMLAYVIDSTAAPVSVLIPLSTWGFFFSKQLEDAGLAADGEGWMTYVSGIPYMLYPWIAVIMVPLVIYGKIPLFGPMKKAELRAASGQCIPPGAEHVEAANEFVVEKPDIKRYTSLFVVPMIALVGFTVWYDMDFLPAIYMTLALTIIIIIATRLLDHHDTLHTAVEGFKSMLEALAIIFAAYVLKDINDQLGFTTYILEATRPFMSANTLPFIIFAVMGVIAFATGSSWGMFVIAMPVIAELTAATDSNIALVVGAALSASTFGSHACLYADATVLTAQSSGCTALQHALTQLPYALIAATISLIGFALLA</sequence>
<evidence type="ECO:0000256" key="3">
    <source>
        <dbReference type="ARBA" id="ARBA00022692"/>
    </source>
</evidence>
<name>A0ABV7D2N4_9PROT</name>
<evidence type="ECO:0000256" key="5">
    <source>
        <dbReference type="ARBA" id="ARBA00023136"/>
    </source>
</evidence>
<dbReference type="RefSeq" id="WP_194211724.1">
    <property type="nucleotide sequence ID" value="NZ_CP061205.1"/>
</dbReference>
<keyword evidence="5 6" id="KW-0472">Membrane</keyword>
<feature type="transmembrane region" description="Helical" evidence="6">
    <location>
        <begin position="192"/>
        <end position="215"/>
    </location>
</feature>
<feature type="transmembrane region" description="Helical" evidence="6">
    <location>
        <begin position="69"/>
        <end position="87"/>
    </location>
</feature>
<feature type="transmembrane region" description="Helical" evidence="6">
    <location>
        <begin position="35"/>
        <end position="57"/>
    </location>
</feature>
<protein>
    <submittedName>
        <fullName evidence="8">Na+/H+ antiporter NhaC family protein</fullName>
    </submittedName>
</protein>
<feature type="transmembrane region" description="Helical" evidence="6">
    <location>
        <begin position="397"/>
        <end position="420"/>
    </location>
</feature>
<feature type="transmembrane region" description="Helical" evidence="6">
    <location>
        <begin position="359"/>
        <end position="385"/>
    </location>
</feature>
<evidence type="ECO:0000256" key="4">
    <source>
        <dbReference type="ARBA" id="ARBA00022989"/>
    </source>
</evidence>
<accession>A0ABV7D2N4</accession>
<dbReference type="PANTHER" id="PTHR43478">
    <property type="entry name" value="NA+/H+ ANTIPORTER-RELATED"/>
    <property type="match status" value="1"/>
</dbReference>
<proteinExistence type="predicted"/>
<evidence type="ECO:0000256" key="1">
    <source>
        <dbReference type="ARBA" id="ARBA00004651"/>
    </source>
</evidence>
<keyword evidence="2" id="KW-1003">Cell membrane</keyword>
<feature type="transmembrane region" description="Helical" evidence="6">
    <location>
        <begin position="259"/>
        <end position="277"/>
    </location>
</feature>
<gene>
    <name evidence="8" type="ORF">ACFOKA_05125</name>
</gene>
<dbReference type="InterPro" id="IPR018461">
    <property type="entry name" value="Na/H_Antiport_NhaC-like_C"/>
</dbReference>
<dbReference type="PANTHER" id="PTHR43478:SF1">
    <property type="entry name" value="NA+_H+ ANTIPORTER NHAC-LIKE C-TERMINAL DOMAIN-CONTAINING PROTEIN"/>
    <property type="match status" value="1"/>
</dbReference>
<reference evidence="9" key="1">
    <citation type="journal article" date="2019" name="Int. J. Syst. Evol. Microbiol.">
        <title>The Global Catalogue of Microorganisms (GCM) 10K type strain sequencing project: providing services to taxonomists for standard genome sequencing and annotation.</title>
        <authorList>
            <consortium name="The Broad Institute Genomics Platform"/>
            <consortium name="The Broad Institute Genome Sequencing Center for Infectious Disease"/>
            <person name="Wu L."/>
            <person name="Ma J."/>
        </authorList>
    </citation>
    <scope>NUCLEOTIDE SEQUENCE [LARGE SCALE GENOMIC DNA]</scope>
    <source>
        <strain evidence="9">KCTC 62164</strain>
    </source>
</reference>
<evidence type="ECO:0000259" key="7">
    <source>
        <dbReference type="Pfam" id="PF03553"/>
    </source>
</evidence>
<evidence type="ECO:0000256" key="2">
    <source>
        <dbReference type="ARBA" id="ARBA00022475"/>
    </source>
</evidence>
<dbReference type="EMBL" id="JBHRSL010000002">
    <property type="protein sequence ID" value="MFC3051283.1"/>
    <property type="molecule type" value="Genomic_DNA"/>
</dbReference>
<evidence type="ECO:0000313" key="8">
    <source>
        <dbReference type="EMBL" id="MFC3051283.1"/>
    </source>
</evidence>
<feature type="transmembrane region" description="Helical" evidence="6">
    <location>
        <begin position="314"/>
        <end position="331"/>
    </location>
</feature>
<dbReference type="Pfam" id="PF03553">
    <property type="entry name" value="Na_H_antiporter"/>
    <property type="match status" value="1"/>
</dbReference>
<keyword evidence="3 6" id="KW-0812">Transmembrane</keyword>
<keyword evidence="4 6" id="KW-1133">Transmembrane helix</keyword>
<comment type="subcellular location">
    <subcellularLocation>
        <location evidence="1">Cell membrane</location>
        <topology evidence="1">Multi-pass membrane protein</topology>
    </subcellularLocation>
</comment>
<keyword evidence="9" id="KW-1185">Reference proteome</keyword>
<feature type="transmembrane region" description="Helical" evidence="6">
    <location>
        <begin position="283"/>
        <end position="302"/>
    </location>
</feature>
<evidence type="ECO:0000256" key="6">
    <source>
        <dbReference type="SAM" id="Phobius"/>
    </source>
</evidence>
<feature type="transmembrane region" description="Helical" evidence="6">
    <location>
        <begin position="12"/>
        <end position="29"/>
    </location>
</feature>
<feature type="transmembrane region" description="Helical" evidence="6">
    <location>
        <begin position="107"/>
        <end position="127"/>
    </location>
</feature>
<feature type="domain" description="Na+/H+ antiporter NhaC-like C-terminal" evidence="7">
    <location>
        <begin position="192"/>
        <end position="456"/>
    </location>
</feature>
<evidence type="ECO:0000313" key="9">
    <source>
        <dbReference type="Proteomes" id="UP001595444"/>
    </source>
</evidence>
<organism evidence="8 9">
    <name type="scientific">Kordiimonas pumila</name>
    <dbReference type="NCBI Taxonomy" id="2161677"/>
    <lineage>
        <taxon>Bacteria</taxon>
        <taxon>Pseudomonadati</taxon>
        <taxon>Pseudomonadota</taxon>
        <taxon>Alphaproteobacteria</taxon>
        <taxon>Kordiimonadales</taxon>
        <taxon>Kordiimonadaceae</taxon>
        <taxon>Kordiimonas</taxon>
    </lineage>
</organism>
<feature type="transmembrane region" description="Helical" evidence="6">
    <location>
        <begin position="148"/>
        <end position="172"/>
    </location>
</feature>
<dbReference type="Proteomes" id="UP001595444">
    <property type="component" value="Unassembled WGS sequence"/>
</dbReference>
<comment type="caution">
    <text evidence="8">The sequence shown here is derived from an EMBL/GenBank/DDBJ whole genome shotgun (WGS) entry which is preliminary data.</text>
</comment>